<evidence type="ECO:0000313" key="4">
    <source>
        <dbReference type="Proteomes" id="UP000019132"/>
    </source>
</evidence>
<dbReference type="AlphaFoldDB" id="K3X8U4"/>
<dbReference type="InterPro" id="IPR036013">
    <property type="entry name" value="Band_7/SPFH_dom_sf"/>
</dbReference>
<keyword evidence="1" id="KW-0175">Coiled coil</keyword>
<evidence type="ECO:0000313" key="3">
    <source>
        <dbReference type="EnsemblProtists" id="PYU1_T013643"/>
    </source>
</evidence>
<protein>
    <recommendedName>
        <fullName evidence="2">Band 7 domain-containing protein</fullName>
    </recommendedName>
</protein>
<name>K3X8U4_GLOUD</name>
<dbReference type="VEuPathDB" id="FungiDB:PYU1_G013614"/>
<dbReference type="STRING" id="431595.K3X8U4"/>
<dbReference type="InterPro" id="IPR050710">
    <property type="entry name" value="Band7/mec-2_domain"/>
</dbReference>
<dbReference type="eggNOG" id="ENOG502QZM8">
    <property type="taxonomic scope" value="Eukaryota"/>
</dbReference>
<dbReference type="Proteomes" id="UP000019132">
    <property type="component" value="Unassembled WGS sequence"/>
</dbReference>
<dbReference type="Gene3D" id="3.30.479.30">
    <property type="entry name" value="Band 7 domain"/>
    <property type="match status" value="1"/>
</dbReference>
<dbReference type="Pfam" id="PF01145">
    <property type="entry name" value="Band_7"/>
    <property type="match status" value="1"/>
</dbReference>
<dbReference type="InParanoid" id="K3X8U4"/>
<dbReference type="HOGENOM" id="CLU_051102_0_0_1"/>
<evidence type="ECO:0000259" key="2">
    <source>
        <dbReference type="SMART" id="SM00244"/>
    </source>
</evidence>
<dbReference type="SUPFAM" id="SSF117892">
    <property type="entry name" value="Band 7/SPFH domain"/>
    <property type="match status" value="1"/>
</dbReference>
<organism evidence="3 4">
    <name type="scientific">Globisporangium ultimum (strain ATCC 200006 / CBS 805.95 / DAOM BR144)</name>
    <name type="common">Pythium ultimum</name>
    <dbReference type="NCBI Taxonomy" id="431595"/>
    <lineage>
        <taxon>Eukaryota</taxon>
        <taxon>Sar</taxon>
        <taxon>Stramenopiles</taxon>
        <taxon>Oomycota</taxon>
        <taxon>Peronosporomycetes</taxon>
        <taxon>Pythiales</taxon>
        <taxon>Pythiaceae</taxon>
        <taxon>Globisporangium</taxon>
    </lineage>
</organism>
<proteinExistence type="predicted"/>
<feature type="coiled-coil region" evidence="1">
    <location>
        <begin position="226"/>
        <end position="264"/>
    </location>
</feature>
<feature type="domain" description="Band 7" evidence="2">
    <location>
        <begin position="59"/>
        <end position="223"/>
    </location>
</feature>
<reference evidence="4" key="2">
    <citation type="submission" date="2010-04" db="EMBL/GenBank/DDBJ databases">
        <authorList>
            <person name="Buell R."/>
            <person name="Hamilton J."/>
            <person name="Hostetler J."/>
        </authorList>
    </citation>
    <scope>NUCLEOTIDE SEQUENCE [LARGE SCALE GENOMIC DNA]</scope>
    <source>
        <strain evidence="4">DAOM:BR144</strain>
    </source>
</reference>
<dbReference type="EnsemblProtists" id="PYU1_T013643">
    <property type="protein sequence ID" value="PYU1_T013643"/>
    <property type="gene ID" value="PYU1_G013614"/>
</dbReference>
<dbReference type="PANTHER" id="PTHR43327">
    <property type="entry name" value="STOMATIN-LIKE PROTEIN 2, MITOCHONDRIAL"/>
    <property type="match status" value="1"/>
</dbReference>
<keyword evidence="4" id="KW-1185">Reference proteome</keyword>
<dbReference type="OMA" id="MKHFNAK"/>
<accession>K3X8U4</accession>
<reference evidence="3" key="3">
    <citation type="submission" date="2015-02" db="UniProtKB">
        <authorList>
            <consortium name="EnsemblProtists"/>
        </authorList>
    </citation>
    <scope>IDENTIFICATION</scope>
    <source>
        <strain evidence="3">DAOM BR144</strain>
    </source>
</reference>
<dbReference type="InterPro" id="IPR001107">
    <property type="entry name" value="Band_7"/>
</dbReference>
<dbReference type="EMBL" id="GL376597">
    <property type="status" value="NOT_ANNOTATED_CDS"/>
    <property type="molecule type" value="Genomic_DNA"/>
</dbReference>
<reference evidence="4" key="1">
    <citation type="journal article" date="2010" name="Genome Biol.">
        <title>Genome sequence of the necrotrophic plant pathogen Pythium ultimum reveals original pathogenicity mechanisms and effector repertoire.</title>
        <authorList>
            <person name="Levesque C.A."/>
            <person name="Brouwer H."/>
            <person name="Cano L."/>
            <person name="Hamilton J.P."/>
            <person name="Holt C."/>
            <person name="Huitema E."/>
            <person name="Raffaele S."/>
            <person name="Robideau G.P."/>
            <person name="Thines M."/>
            <person name="Win J."/>
            <person name="Zerillo M.M."/>
            <person name="Beakes G.W."/>
            <person name="Boore J.L."/>
            <person name="Busam D."/>
            <person name="Dumas B."/>
            <person name="Ferriera S."/>
            <person name="Fuerstenberg S.I."/>
            <person name="Gachon C.M."/>
            <person name="Gaulin E."/>
            <person name="Govers F."/>
            <person name="Grenville-Briggs L."/>
            <person name="Horner N."/>
            <person name="Hostetler J."/>
            <person name="Jiang R.H."/>
            <person name="Johnson J."/>
            <person name="Krajaejun T."/>
            <person name="Lin H."/>
            <person name="Meijer H.J."/>
            <person name="Moore B."/>
            <person name="Morris P."/>
            <person name="Phuntmart V."/>
            <person name="Puiu D."/>
            <person name="Shetty J."/>
            <person name="Stajich J.E."/>
            <person name="Tripathy S."/>
            <person name="Wawra S."/>
            <person name="van West P."/>
            <person name="Whitty B.R."/>
            <person name="Coutinho P.M."/>
            <person name="Henrissat B."/>
            <person name="Martin F."/>
            <person name="Thomas P.D."/>
            <person name="Tyler B.M."/>
            <person name="De Vries R.P."/>
            <person name="Kamoun S."/>
            <person name="Yandell M."/>
            <person name="Tisserat N."/>
            <person name="Buell C.R."/>
        </authorList>
    </citation>
    <scope>NUCLEOTIDE SEQUENCE</scope>
    <source>
        <strain evidence="4">DAOM:BR144</strain>
    </source>
</reference>
<evidence type="ECO:0000256" key="1">
    <source>
        <dbReference type="SAM" id="Coils"/>
    </source>
</evidence>
<sequence>MAQFTRRNTTRGGRYNDRTNHLIQTDISKPSQAMKNFNAKVVDGRIPLVLTPKYPTLFSFCMQVPSGMWVLKQRWNAHAGMMNPGLKIFWPAWNRISHIVTKQAVSFSNPVRFCPTSDNVMVDIDISISFQIGPTEEDAVKFVYTLGAHRFDELLYSLTEEAIRGLVHSVRHDQVHDLREEFALGMKKDLNTKLTEYGVFIHNVKVTNVELPPKLSSTLEETTAFKTRMEEQEKNHENRLRILLNEETQKLTALQKENDRAIQDLLAEKTRGSIRREEMRTNAEAKAQVAIAEQISKNENKIKEVEGLKDDVVATATAETVKRKVLPTVELSNLQMDYEQYVSVAKIKRDAALKAAEKEGAKILANADAEANSAEFLTEKRKFDYMDKKIGMETQLAKTVPLVISGKNGDDLIRQTVLQTLDAKR</sequence>
<dbReference type="SMART" id="SM00244">
    <property type="entry name" value="PHB"/>
    <property type="match status" value="1"/>
</dbReference>
<dbReference type="PANTHER" id="PTHR43327:SF8">
    <property type="entry name" value="BAND 7 DOMAIN-CONTAINING PROTEIN"/>
    <property type="match status" value="1"/>
</dbReference>